<evidence type="ECO:0000256" key="2">
    <source>
        <dbReference type="ARBA" id="ARBA00010186"/>
    </source>
</evidence>
<evidence type="ECO:0000256" key="1">
    <source>
        <dbReference type="ARBA" id="ARBA00004259"/>
    </source>
</evidence>
<evidence type="ECO:0000313" key="6">
    <source>
        <dbReference type="Proteomes" id="UP000740926"/>
    </source>
</evidence>
<keyword evidence="4" id="KW-0509">mRNA transport</keyword>
<dbReference type="EMBL" id="JAANIU010000051">
    <property type="protein sequence ID" value="KAG1575831.1"/>
    <property type="molecule type" value="Genomic_DNA"/>
</dbReference>
<keyword evidence="4" id="KW-0653">Protein transport</keyword>
<dbReference type="Proteomes" id="UP000740926">
    <property type="component" value="Unassembled WGS sequence"/>
</dbReference>
<dbReference type="GO" id="GO:0005643">
    <property type="term" value="C:nuclear pore"/>
    <property type="evidence" value="ECO:0007669"/>
    <property type="project" value="UniProtKB-SubCell"/>
</dbReference>
<dbReference type="AlphaFoldDB" id="A0A9P6ZEL8"/>
<dbReference type="PANTHER" id="PTHR11225:SF4">
    <property type="entry name" value="NUCLEAR PORE COMPLEX PROTEIN NUP93"/>
    <property type="match status" value="1"/>
</dbReference>
<dbReference type="Pfam" id="PF04097">
    <property type="entry name" value="Nic96"/>
    <property type="match status" value="1"/>
</dbReference>
<organism evidence="5 6">
    <name type="scientific">Rhizopus delemar</name>
    <dbReference type="NCBI Taxonomy" id="936053"/>
    <lineage>
        <taxon>Eukaryota</taxon>
        <taxon>Fungi</taxon>
        <taxon>Fungi incertae sedis</taxon>
        <taxon>Mucoromycota</taxon>
        <taxon>Mucoromycotina</taxon>
        <taxon>Mucoromycetes</taxon>
        <taxon>Mucorales</taxon>
        <taxon>Mucorineae</taxon>
        <taxon>Rhizopodaceae</taxon>
        <taxon>Rhizopus</taxon>
    </lineage>
</organism>
<accession>A0A9P6ZEL8</accession>
<comment type="caution">
    <text evidence="5">The sequence shown here is derived from an EMBL/GenBank/DDBJ whole genome shotgun (WGS) entry which is preliminary data.</text>
</comment>
<name>A0A9P6ZEL8_9FUNG</name>
<comment type="subcellular location">
    <subcellularLocation>
        <location evidence="1">Nucleus envelope</location>
    </subcellularLocation>
    <subcellularLocation>
        <location evidence="4">Nucleus</location>
        <location evidence="4">Nuclear pore complex</location>
    </subcellularLocation>
</comment>
<protein>
    <recommendedName>
        <fullName evidence="4">Nuclear pore protein</fullName>
    </recommendedName>
</protein>
<evidence type="ECO:0000256" key="3">
    <source>
        <dbReference type="ARBA" id="ARBA00023242"/>
    </source>
</evidence>
<keyword evidence="3 4" id="KW-0539">Nucleus</keyword>
<comment type="similarity">
    <text evidence="2 4">Belongs to the nucleoporin interacting component (NIC) family.</text>
</comment>
<evidence type="ECO:0000313" key="5">
    <source>
        <dbReference type="EMBL" id="KAG1575831.1"/>
    </source>
</evidence>
<keyword evidence="4" id="KW-0906">Nuclear pore complex</keyword>
<sequence>MSSKVFEKLLHKSQNLIEDAEKSNDISSLKLDLGQLASESAYLHSKFIQQQTLDPAAHYFLAQGGVNVREIGDNLKKIESTVVFQPSDMVKNTDIESYLRQKHKNIATEAVKEFKTSTIKKELEDHLMKKTPDTTWDIQENTCKGTHQKIKLPETKLVSYANTIRDLNQKRLLSEPFPLIERMKQLTSLTDLTRVQENCMNDVWDLLACLTDKGANQSDVLLIQASKSWLEKRYHQNIEDALFKYATQVKVGGLPSQTRRLLAYIRFMYKRADNTWTEPDLELQKDIPIWLYIYLLMRTGRDQLALEFVEFEKDLFVLSPSFPSYFKEYLSSSDRLLSENSRKMILAEYQQMEYGIGKYDPYKKLLYKIMGQCEMDKPITTAKTKEDHLWLQLSLIRHRSELKNLQNVLNTKKSNTDSNHDREDLNPWNQFTTLLLSLQFERAIDCLYGFETFKFEAIHFAIVLAYYGLLNPVNKSIPIIRDICVVHIDNNEASLDFGKMIKQYVDTFIPEDQAPAALQYFYLLTLYPALTTLGQQLVVNYTVQTKDYRSIVGNNRVGSNGLLQPYKPLLGIQTENDYITCILCPVAKRFQTQGQFMDTVITFEIGEQYNQVLSVLNKELDHTLSSTKVDNSLIEISLAVLAHYEGQAHIARLLDRNTLTVHQILLRFAQAKASFEQEKYDRVVEFIASTFIIPMKDDFNAIQQAARQFQQYDDIIQKHISDILTITAESLYKLWLFFSDPKNNTYNTYGWSIQRIHEHIKSALAFVGLIKNKIPADIVYRLNKLEIMIST</sequence>
<evidence type="ECO:0000256" key="4">
    <source>
        <dbReference type="RuleBase" id="RU364035"/>
    </source>
</evidence>
<dbReference type="GO" id="GO:0016973">
    <property type="term" value="P:poly(A)+ mRNA export from nucleus"/>
    <property type="evidence" value="ECO:0007669"/>
    <property type="project" value="TreeGrafter"/>
</dbReference>
<keyword evidence="4" id="KW-0813">Transport</keyword>
<dbReference type="GO" id="GO:0017056">
    <property type="term" value="F:structural constituent of nuclear pore"/>
    <property type="evidence" value="ECO:0007669"/>
    <property type="project" value="InterPro"/>
</dbReference>
<gene>
    <name evidence="5" type="ORF">G6F50_000752</name>
</gene>
<keyword evidence="4" id="KW-0811">Translocation</keyword>
<reference evidence="5 6" key="1">
    <citation type="journal article" date="2020" name="Microb. Genom.">
        <title>Genetic diversity of clinical and environmental Mucorales isolates obtained from an investigation of mucormycosis cases among solid organ transplant recipients.</title>
        <authorList>
            <person name="Nguyen M.H."/>
            <person name="Kaul D."/>
            <person name="Muto C."/>
            <person name="Cheng S.J."/>
            <person name="Richter R.A."/>
            <person name="Bruno V.M."/>
            <person name="Liu G."/>
            <person name="Beyhan S."/>
            <person name="Sundermann A.J."/>
            <person name="Mounaud S."/>
            <person name="Pasculle A.W."/>
            <person name="Nierman W.C."/>
            <person name="Driscoll E."/>
            <person name="Cumbie R."/>
            <person name="Clancy C.J."/>
            <person name="Dupont C.L."/>
        </authorList>
    </citation>
    <scope>NUCLEOTIDE SEQUENCE [LARGE SCALE GENOMIC DNA]</scope>
    <source>
        <strain evidence="5 6">GL24</strain>
    </source>
</reference>
<dbReference type="GO" id="GO:0006606">
    <property type="term" value="P:protein import into nucleus"/>
    <property type="evidence" value="ECO:0007669"/>
    <property type="project" value="TreeGrafter"/>
</dbReference>
<dbReference type="PANTHER" id="PTHR11225">
    <property type="entry name" value="NUCLEAR PORE COMPLEX PROTEIN NUP93 NUCLEOPORIN NUP93 DEAD EYE PROTEIN"/>
    <property type="match status" value="1"/>
</dbReference>
<keyword evidence="4" id="KW-0472">Membrane</keyword>
<proteinExistence type="inferred from homology"/>
<dbReference type="InterPro" id="IPR007231">
    <property type="entry name" value="Nucleoporin_int_Nup93/Nic96"/>
</dbReference>
<keyword evidence="6" id="KW-1185">Reference proteome</keyword>